<evidence type="ECO:0000256" key="1">
    <source>
        <dbReference type="SAM" id="MobiDB-lite"/>
    </source>
</evidence>
<proteinExistence type="predicted"/>
<evidence type="ECO:0000256" key="2">
    <source>
        <dbReference type="SAM" id="SignalP"/>
    </source>
</evidence>
<keyword evidence="4" id="KW-1185">Reference proteome</keyword>
<accession>A0A165CXM8</accession>
<feature type="region of interest" description="Disordered" evidence="1">
    <location>
        <begin position="264"/>
        <end position="288"/>
    </location>
</feature>
<evidence type="ECO:0000313" key="3">
    <source>
        <dbReference type="EMBL" id="KZV83376.1"/>
    </source>
</evidence>
<feature type="compositionally biased region" description="Low complexity" evidence="1">
    <location>
        <begin position="274"/>
        <end position="284"/>
    </location>
</feature>
<name>A0A165CXM8_EXIGL</name>
<feature type="compositionally biased region" description="Polar residues" evidence="1">
    <location>
        <begin position="460"/>
        <end position="478"/>
    </location>
</feature>
<feature type="chain" id="PRO_5007856229" evidence="2">
    <location>
        <begin position="29"/>
        <end position="488"/>
    </location>
</feature>
<feature type="signal peptide" evidence="2">
    <location>
        <begin position="1"/>
        <end position="28"/>
    </location>
</feature>
<organism evidence="3 4">
    <name type="scientific">Exidia glandulosa HHB12029</name>
    <dbReference type="NCBI Taxonomy" id="1314781"/>
    <lineage>
        <taxon>Eukaryota</taxon>
        <taxon>Fungi</taxon>
        <taxon>Dikarya</taxon>
        <taxon>Basidiomycota</taxon>
        <taxon>Agaricomycotina</taxon>
        <taxon>Agaricomycetes</taxon>
        <taxon>Auriculariales</taxon>
        <taxon>Exidiaceae</taxon>
        <taxon>Exidia</taxon>
    </lineage>
</organism>
<protein>
    <submittedName>
        <fullName evidence="3">Uncharacterized protein</fullName>
    </submittedName>
</protein>
<sequence>METCTKFSLLLGATLVAVTTHLRGSGHASRSSLLATPSPMPSQFPPPLYTQHAQLVQNYAAPIGLAPYSLVPTATFAYIKFIAACLGSYLTRIVNLARQFRATADPETLFTCIFVVVLLAARPDFRYAVRTAYGNIATCIRPALRRATALVAAEVHFTWRVLLFDIGYISHMDYIPSTAVDNTLEEEPVIVSLRSQYSDLIVSAVDGPDSPFLRTGPLSPLPGNELVLDDVQELYRSLPPAEASLAGVSSPLSSNAIPLVPPGALDPVSGNGPDASSGLLNASGSGDGPARGTTINSYLTAATATTIHPHGVPLADNDLADSHYPPTISPSLAPNALAMNPSGIYYSDSRPLNPLVSQQYLYSYEPAQTLPIPYQPSQPLSQLPGTVYGVPSPQGNYGIYQAYSPGPSSFYPYYGSYTLPVPQAPVSAASGPYSYDSHLRVPVASDALPQPQMTLHGEPSQASQTQEGVHSELASPSQGPDGEYGDDC</sequence>
<dbReference type="InParanoid" id="A0A165CXM8"/>
<dbReference type="Proteomes" id="UP000077266">
    <property type="component" value="Unassembled WGS sequence"/>
</dbReference>
<evidence type="ECO:0000313" key="4">
    <source>
        <dbReference type="Proteomes" id="UP000077266"/>
    </source>
</evidence>
<dbReference type="AlphaFoldDB" id="A0A165CXM8"/>
<dbReference type="EMBL" id="KV426275">
    <property type="protein sequence ID" value="KZV83376.1"/>
    <property type="molecule type" value="Genomic_DNA"/>
</dbReference>
<reference evidence="3 4" key="1">
    <citation type="journal article" date="2016" name="Mol. Biol. Evol.">
        <title>Comparative Genomics of Early-Diverging Mushroom-Forming Fungi Provides Insights into the Origins of Lignocellulose Decay Capabilities.</title>
        <authorList>
            <person name="Nagy L.G."/>
            <person name="Riley R."/>
            <person name="Tritt A."/>
            <person name="Adam C."/>
            <person name="Daum C."/>
            <person name="Floudas D."/>
            <person name="Sun H."/>
            <person name="Yadav J.S."/>
            <person name="Pangilinan J."/>
            <person name="Larsson K.H."/>
            <person name="Matsuura K."/>
            <person name="Barry K."/>
            <person name="Labutti K."/>
            <person name="Kuo R."/>
            <person name="Ohm R.A."/>
            <person name="Bhattacharya S.S."/>
            <person name="Shirouzu T."/>
            <person name="Yoshinaga Y."/>
            <person name="Martin F.M."/>
            <person name="Grigoriev I.V."/>
            <person name="Hibbett D.S."/>
        </authorList>
    </citation>
    <scope>NUCLEOTIDE SEQUENCE [LARGE SCALE GENOMIC DNA]</scope>
    <source>
        <strain evidence="3 4">HHB12029</strain>
    </source>
</reference>
<keyword evidence="2" id="KW-0732">Signal</keyword>
<feature type="region of interest" description="Disordered" evidence="1">
    <location>
        <begin position="448"/>
        <end position="488"/>
    </location>
</feature>
<gene>
    <name evidence="3" type="ORF">EXIGLDRAFT_728431</name>
</gene>